<name>A0AAV9DZ93_ACOCL</name>
<accession>A0AAV9DZ93</accession>
<dbReference type="AlphaFoldDB" id="A0AAV9DZ93"/>
<reference evidence="1" key="2">
    <citation type="submission" date="2023-06" db="EMBL/GenBank/DDBJ databases">
        <authorList>
            <person name="Ma L."/>
            <person name="Liu K.-W."/>
            <person name="Li Z."/>
            <person name="Hsiao Y.-Y."/>
            <person name="Qi Y."/>
            <person name="Fu T."/>
            <person name="Tang G."/>
            <person name="Zhang D."/>
            <person name="Sun W.-H."/>
            <person name="Liu D.-K."/>
            <person name="Li Y."/>
            <person name="Chen G.-Z."/>
            <person name="Liu X.-D."/>
            <person name="Liao X.-Y."/>
            <person name="Jiang Y.-T."/>
            <person name="Yu X."/>
            <person name="Hao Y."/>
            <person name="Huang J."/>
            <person name="Zhao X.-W."/>
            <person name="Ke S."/>
            <person name="Chen Y.-Y."/>
            <person name="Wu W.-L."/>
            <person name="Hsu J.-L."/>
            <person name="Lin Y.-F."/>
            <person name="Huang M.-D."/>
            <person name="Li C.-Y."/>
            <person name="Huang L."/>
            <person name="Wang Z.-W."/>
            <person name="Zhao X."/>
            <person name="Zhong W.-Y."/>
            <person name="Peng D.-H."/>
            <person name="Ahmad S."/>
            <person name="Lan S."/>
            <person name="Zhang J.-S."/>
            <person name="Tsai W.-C."/>
            <person name="Van De Peer Y."/>
            <person name="Liu Z.-J."/>
        </authorList>
    </citation>
    <scope>NUCLEOTIDE SEQUENCE</scope>
    <source>
        <strain evidence="1">CP</strain>
        <tissue evidence="1">Leaves</tissue>
    </source>
</reference>
<dbReference type="EMBL" id="JAUJYO010000010">
    <property type="protein sequence ID" value="KAK1306226.1"/>
    <property type="molecule type" value="Genomic_DNA"/>
</dbReference>
<dbReference type="Proteomes" id="UP001180020">
    <property type="component" value="Unassembled WGS sequence"/>
</dbReference>
<protein>
    <submittedName>
        <fullName evidence="1">Uncharacterized protein</fullName>
    </submittedName>
</protein>
<evidence type="ECO:0000313" key="1">
    <source>
        <dbReference type="EMBL" id="KAK1306226.1"/>
    </source>
</evidence>
<keyword evidence="2" id="KW-1185">Reference proteome</keyword>
<sequence>MQLKFQTKIEALKKQKTKIKYNPTKENNKSTQKEALARRRNLYMFVAIDSFFGCERRSEGLVRNRGGRVRLLGCHGVWRREEVPLIGCSVTVEGPVHDRGGAVPRPSRRSAD</sequence>
<evidence type="ECO:0000313" key="2">
    <source>
        <dbReference type="Proteomes" id="UP001180020"/>
    </source>
</evidence>
<proteinExistence type="predicted"/>
<gene>
    <name evidence="1" type="ORF">QJS10_CPA10g00780</name>
</gene>
<organism evidence="1 2">
    <name type="scientific">Acorus calamus</name>
    <name type="common">Sweet flag</name>
    <dbReference type="NCBI Taxonomy" id="4465"/>
    <lineage>
        <taxon>Eukaryota</taxon>
        <taxon>Viridiplantae</taxon>
        <taxon>Streptophyta</taxon>
        <taxon>Embryophyta</taxon>
        <taxon>Tracheophyta</taxon>
        <taxon>Spermatophyta</taxon>
        <taxon>Magnoliopsida</taxon>
        <taxon>Liliopsida</taxon>
        <taxon>Acoraceae</taxon>
        <taxon>Acorus</taxon>
    </lineage>
</organism>
<comment type="caution">
    <text evidence="1">The sequence shown here is derived from an EMBL/GenBank/DDBJ whole genome shotgun (WGS) entry which is preliminary data.</text>
</comment>
<reference evidence="1" key="1">
    <citation type="journal article" date="2023" name="Nat. Commun.">
        <title>Diploid and tetraploid genomes of Acorus and the evolution of monocots.</title>
        <authorList>
            <person name="Ma L."/>
            <person name="Liu K.W."/>
            <person name="Li Z."/>
            <person name="Hsiao Y.Y."/>
            <person name="Qi Y."/>
            <person name="Fu T."/>
            <person name="Tang G.D."/>
            <person name="Zhang D."/>
            <person name="Sun W.H."/>
            <person name="Liu D.K."/>
            <person name="Li Y."/>
            <person name="Chen G.Z."/>
            <person name="Liu X.D."/>
            <person name="Liao X.Y."/>
            <person name="Jiang Y.T."/>
            <person name="Yu X."/>
            <person name="Hao Y."/>
            <person name="Huang J."/>
            <person name="Zhao X.W."/>
            <person name="Ke S."/>
            <person name="Chen Y.Y."/>
            <person name="Wu W.L."/>
            <person name="Hsu J.L."/>
            <person name="Lin Y.F."/>
            <person name="Huang M.D."/>
            <person name="Li C.Y."/>
            <person name="Huang L."/>
            <person name="Wang Z.W."/>
            <person name="Zhao X."/>
            <person name="Zhong W.Y."/>
            <person name="Peng D.H."/>
            <person name="Ahmad S."/>
            <person name="Lan S."/>
            <person name="Zhang J.S."/>
            <person name="Tsai W.C."/>
            <person name="Van de Peer Y."/>
            <person name="Liu Z.J."/>
        </authorList>
    </citation>
    <scope>NUCLEOTIDE SEQUENCE</scope>
    <source>
        <strain evidence="1">CP</strain>
    </source>
</reference>